<evidence type="ECO:0000313" key="2">
    <source>
        <dbReference type="Proteomes" id="UP000017836"/>
    </source>
</evidence>
<dbReference type="EMBL" id="KI394858">
    <property type="protein sequence ID" value="ERN00544.1"/>
    <property type="molecule type" value="Genomic_DNA"/>
</dbReference>
<name>W1NYU1_AMBTC</name>
<organism evidence="1 2">
    <name type="scientific">Amborella trichopoda</name>
    <dbReference type="NCBI Taxonomy" id="13333"/>
    <lineage>
        <taxon>Eukaryota</taxon>
        <taxon>Viridiplantae</taxon>
        <taxon>Streptophyta</taxon>
        <taxon>Embryophyta</taxon>
        <taxon>Tracheophyta</taxon>
        <taxon>Spermatophyta</taxon>
        <taxon>Magnoliopsida</taxon>
        <taxon>Amborellales</taxon>
        <taxon>Amborellaceae</taxon>
        <taxon>Amborella</taxon>
    </lineage>
</organism>
<dbReference type="Proteomes" id="UP000017836">
    <property type="component" value="Unassembled WGS sequence"/>
</dbReference>
<keyword evidence="2" id="KW-1185">Reference proteome</keyword>
<evidence type="ECO:0000313" key="1">
    <source>
        <dbReference type="EMBL" id="ERN00544.1"/>
    </source>
</evidence>
<protein>
    <submittedName>
        <fullName evidence="1">Uncharacterized protein</fullName>
    </submittedName>
</protein>
<sequence>MAQLQDAQACQKYVEHNADALVPRWSIARAHCKEPHHTSAWIGGACSAPLGHVGNRNLLWSSVASCYEPSRCTSSDVNLRPGGPPAQARCRHVDPHEDTWPRRTTKLIKWTCGCHHTHVPGQTHVWLCTQACTRVESHV</sequence>
<dbReference type="HOGENOM" id="CLU_1847820_0_0_1"/>
<accession>W1NYU1</accession>
<dbReference type="Gramene" id="ERN00544">
    <property type="protein sequence ID" value="ERN00544"/>
    <property type="gene ID" value="AMTR_s00102p00089910"/>
</dbReference>
<reference evidence="2" key="1">
    <citation type="journal article" date="2013" name="Science">
        <title>The Amborella genome and the evolution of flowering plants.</title>
        <authorList>
            <consortium name="Amborella Genome Project"/>
        </authorList>
    </citation>
    <scope>NUCLEOTIDE SEQUENCE [LARGE SCALE GENOMIC DNA]</scope>
</reference>
<gene>
    <name evidence="1" type="ORF">AMTR_s00102p00089910</name>
</gene>
<dbReference type="AlphaFoldDB" id="W1NYU1"/>
<proteinExistence type="predicted"/>